<evidence type="ECO:0000256" key="4">
    <source>
        <dbReference type="ARBA" id="ARBA00022840"/>
    </source>
</evidence>
<feature type="domain" description="ABC transmembrane type-1" evidence="9">
    <location>
        <begin position="16"/>
        <end position="289"/>
    </location>
</feature>
<evidence type="ECO:0000256" key="1">
    <source>
        <dbReference type="ARBA" id="ARBA00004651"/>
    </source>
</evidence>
<dbReference type="InterPro" id="IPR003439">
    <property type="entry name" value="ABC_transporter-like_ATP-bd"/>
</dbReference>
<dbReference type="AlphaFoldDB" id="A0A927WG26"/>
<dbReference type="GO" id="GO:0005524">
    <property type="term" value="F:ATP binding"/>
    <property type="evidence" value="ECO:0007669"/>
    <property type="project" value="UniProtKB-KW"/>
</dbReference>
<sequence>MLKKIFSLLHPGEICLLLSLSLFALLANLGLLGSAAWLISSAALLPPLYALTLGITAVRALGIGRALLRYGERYFTHKTAFAVLGSLRLRLYDVINAQANIPQAGQTQGGILNDLLTKADILRDFLLRGLISPVAICLATLLVTALLMPLLFYYVLVLPVLCLCHCLPLWLSPSTAEHSRHYRSQLLDFAQGNHEMQMAGSLNIAARKLDHSATRWQKQLLSDNRQSDRIDLLLNLLRFMSFVLLFALLIAKVNQNLLSGVTMSLWLLVLLALFNELAALPSALRQFRQAQAAADWLQEKPLPTERTVSATSITADLLTVSSLTFSYPQSLPIFSGLTFSVVPGCHTAIIGDSGSGKTTLAYLLAGLWQPTAGTICYKETSLPPVCAIPQGSFLFGTSIRENFLRLHPGIHEDDMHKALQCAQLNTVISQLPQGIDTPLGENACFLSGGERNRLASALILASSAPILLFDEPTAGLDKSTADHLLTAIIDKSNLTSQTVLLITHDLPQLHRFEQVIRLGPN</sequence>
<dbReference type="InterPro" id="IPR036640">
    <property type="entry name" value="ABC1_TM_sf"/>
</dbReference>
<dbReference type="PROSITE" id="PS50893">
    <property type="entry name" value="ABC_TRANSPORTER_2"/>
    <property type="match status" value="1"/>
</dbReference>
<dbReference type="InterPro" id="IPR027417">
    <property type="entry name" value="P-loop_NTPase"/>
</dbReference>
<feature type="transmembrane region" description="Helical" evidence="7">
    <location>
        <begin position="232"/>
        <end position="251"/>
    </location>
</feature>
<evidence type="ECO:0000256" key="3">
    <source>
        <dbReference type="ARBA" id="ARBA00022741"/>
    </source>
</evidence>
<dbReference type="RefSeq" id="WP_303670178.1">
    <property type="nucleotide sequence ID" value="NZ_SVCA01000011.1"/>
</dbReference>
<dbReference type="GO" id="GO:0005886">
    <property type="term" value="C:plasma membrane"/>
    <property type="evidence" value="ECO:0007669"/>
    <property type="project" value="UniProtKB-SubCell"/>
</dbReference>
<feature type="transmembrane region" description="Helical" evidence="7">
    <location>
        <begin position="151"/>
        <end position="171"/>
    </location>
</feature>
<keyword evidence="3" id="KW-0547">Nucleotide-binding</keyword>
<dbReference type="PROSITE" id="PS50929">
    <property type="entry name" value="ABC_TM1F"/>
    <property type="match status" value="1"/>
</dbReference>
<keyword evidence="6 7" id="KW-0472">Membrane</keyword>
<evidence type="ECO:0000256" key="5">
    <source>
        <dbReference type="ARBA" id="ARBA00022989"/>
    </source>
</evidence>
<evidence type="ECO:0000259" key="9">
    <source>
        <dbReference type="PROSITE" id="PS50929"/>
    </source>
</evidence>
<dbReference type="GO" id="GO:0034040">
    <property type="term" value="F:ATPase-coupled lipid transmembrane transporter activity"/>
    <property type="evidence" value="ECO:0007669"/>
    <property type="project" value="TreeGrafter"/>
</dbReference>
<evidence type="ECO:0000313" key="10">
    <source>
        <dbReference type="EMBL" id="MBE6086078.1"/>
    </source>
</evidence>
<evidence type="ECO:0000259" key="8">
    <source>
        <dbReference type="PROSITE" id="PS50893"/>
    </source>
</evidence>
<dbReference type="Gene3D" id="3.40.50.300">
    <property type="entry name" value="P-loop containing nucleotide triphosphate hydrolases"/>
    <property type="match status" value="1"/>
</dbReference>
<feature type="transmembrane region" description="Helical" evidence="7">
    <location>
        <begin position="257"/>
        <end position="278"/>
    </location>
</feature>
<dbReference type="Pfam" id="PF00005">
    <property type="entry name" value="ABC_tran"/>
    <property type="match status" value="1"/>
</dbReference>
<accession>A0A927WG26</accession>
<dbReference type="InterPro" id="IPR003593">
    <property type="entry name" value="AAA+_ATPase"/>
</dbReference>
<dbReference type="InterPro" id="IPR039421">
    <property type="entry name" value="Type_1_exporter"/>
</dbReference>
<evidence type="ECO:0000256" key="7">
    <source>
        <dbReference type="SAM" id="Phobius"/>
    </source>
</evidence>
<reference evidence="10" key="1">
    <citation type="submission" date="2019-04" db="EMBL/GenBank/DDBJ databases">
        <title>Evolution of Biomass-Degrading Anaerobic Consortia Revealed by Metagenomics.</title>
        <authorList>
            <person name="Peng X."/>
        </authorList>
    </citation>
    <scope>NUCLEOTIDE SEQUENCE</scope>
    <source>
        <strain evidence="10">SIG242</strain>
    </source>
</reference>
<keyword evidence="5 7" id="KW-1133">Transmembrane helix</keyword>
<keyword evidence="2 7" id="KW-0812">Transmembrane</keyword>
<gene>
    <name evidence="10" type="ORF">E7203_11605</name>
</gene>
<comment type="subcellular location">
    <subcellularLocation>
        <location evidence="1">Cell membrane</location>
        <topology evidence="1">Multi-pass membrane protein</topology>
    </subcellularLocation>
</comment>
<feature type="transmembrane region" description="Helical" evidence="7">
    <location>
        <begin position="125"/>
        <end position="145"/>
    </location>
</feature>
<dbReference type="SUPFAM" id="SSF52540">
    <property type="entry name" value="P-loop containing nucleoside triphosphate hydrolases"/>
    <property type="match status" value="1"/>
</dbReference>
<evidence type="ECO:0000256" key="2">
    <source>
        <dbReference type="ARBA" id="ARBA00022692"/>
    </source>
</evidence>
<protein>
    <submittedName>
        <fullName evidence="10">ATP-binding cassette domain-containing protein</fullName>
    </submittedName>
</protein>
<proteinExistence type="predicted"/>
<evidence type="ECO:0000313" key="11">
    <source>
        <dbReference type="Proteomes" id="UP000772151"/>
    </source>
</evidence>
<dbReference type="EMBL" id="SVCA01000011">
    <property type="protein sequence ID" value="MBE6086078.1"/>
    <property type="molecule type" value="Genomic_DNA"/>
</dbReference>
<feature type="domain" description="ABC transporter" evidence="8">
    <location>
        <begin position="318"/>
        <end position="521"/>
    </location>
</feature>
<dbReference type="SMART" id="SM00382">
    <property type="entry name" value="AAA"/>
    <property type="match status" value="1"/>
</dbReference>
<organism evidence="10 11">
    <name type="scientific">Selenomonas ruminantium</name>
    <dbReference type="NCBI Taxonomy" id="971"/>
    <lineage>
        <taxon>Bacteria</taxon>
        <taxon>Bacillati</taxon>
        <taxon>Bacillota</taxon>
        <taxon>Negativicutes</taxon>
        <taxon>Selenomonadales</taxon>
        <taxon>Selenomonadaceae</taxon>
        <taxon>Selenomonas</taxon>
    </lineage>
</organism>
<comment type="caution">
    <text evidence="10">The sequence shown here is derived from an EMBL/GenBank/DDBJ whole genome shotgun (WGS) entry which is preliminary data.</text>
</comment>
<dbReference type="PANTHER" id="PTHR24221:SF653">
    <property type="entry name" value="TRANSPORT ATP-BINDING PROTEIN CYDC"/>
    <property type="match status" value="1"/>
</dbReference>
<evidence type="ECO:0000256" key="6">
    <source>
        <dbReference type="ARBA" id="ARBA00023136"/>
    </source>
</evidence>
<dbReference type="Gene3D" id="1.20.1560.10">
    <property type="entry name" value="ABC transporter type 1, transmembrane domain"/>
    <property type="match status" value="1"/>
</dbReference>
<keyword evidence="4 10" id="KW-0067">ATP-binding</keyword>
<dbReference type="GO" id="GO:0016887">
    <property type="term" value="F:ATP hydrolysis activity"/>
    <property type="evidence" value="ECO:0007669"/>
    <property type="project" value="InterPro"/>
</dbReference>
<dbReference type="GO" id="GO:0140359">
    <property type="term" value="F:ABC-type transporter activity"/>
    <property type="evidence" value="ECO:0007669"/>
    <property type="project" value="InterPro"/>
</dbReference>
<dbReference type="SUPFAM" id="SSF90123">
    <property type="entry name" value="ABC transporter transmembrane region"/>
    <property type="match status" value="1"/>
</dbReference>
<dbReference type="PANTHER" id="PTHR24221">
    <property type="entry name" value="ATP-BINDING CASSETTE SUB-FAMILY B"/>
    <property type="match status" value="1"/>
</dbReference>
<name>A0A927WG26_SELRU</name>
<dbReference type="CDD" id="cd03228">
    <property type="entry name" value="ABCC_MRP_Like"/>
    <property type="match status" value="1"/>
</dbReference>
<feature type="transmembrane region" description="Helical" evidence="7">
    <location>
        <begin position="48"/>
        <end position="68"/>
    </location>
</feature>
<dbReference type="InterPro" id="IPR011527">
    <property type="entry name" value="ABC1_TM_dom"/>
</dbReference>
<dbReference type="Proteomes" id="UP000772151">
    <property type="component" value="Unassembled WGS sequence"/>
</dbReference>